<sequence length="134" mass="15346">MHPFKRMSHFRNFESALLGETFLFLFRLSFFSLIFNEHLFGCVTDKLVLFFSGTPGVDISFVTSGTVFFSLSQARQESIFPLSLLALSSFLYLRHARSRYFLCHFWHCLLFFISGTPGVDISFVTSGTVFEALV</sequence>
<organism evidence="2 3">
    <name type="scientific">Mucor circinelloides f. lusitanicus</name>
    <name type="common">Mucor racemosus var. lusitanicus</name>
    <dbReference type="NCBI Taxonomy" id="29924"/>
    <lineage>
        <taxon>Eukaryota</taxon>
        <taxon>Fungi</taxon>
        <taxon>Fungi incertae sedis</taxon>
        <taxon>Mucoromycota</taxon>
        <taxon>Mucoromycotina</taxon>
        <taxon>Mucoromycetes</taxon>
        <taxon>Mucorales</taxon>
        <taxon>Mucorineae</taxon>
        <taxon>Mucoraceae</taxon>
        <taxon>Mucor</taxon>
    </lineage>
</organism>
<proteinExistence type="predicted"/>
<keyword evidence="1" id="KW-0812">Transmembrane</keyword>
<accession>A0A8H4BGT2</accession>
<dbReference type="AlphaFoldDB" id="A0A8H4BGT2"/>
<feature type="transmembrane region" description="Helical" evidence="1">
    <location>
        <begin position="105"/>
        <end position="124"/>
    </location>
</feature>
<dbReference type="EMBL" id="JAAECE010000004">
    <property type="protein sequence ID" value="KAF1801940.1"/>
    <property type="molecule type" value="Genomic_DNA"/>
</dbReference>
<evidence type="ECO:0000313" key="3">
    <source>
        <dbReference type="Proteomes" id="UP000469890"/>
    </source>
</evidence>
<keyword evidence="1" id="KW-1133">Transmembrane helix</keyword>
<keyword evidence="1" id="KW-0472">Membrane</keyword>
<gene>
    <name evidence="2" type="ORF">FB192DRAFT_1100676</name>
</gene>
<feature type="transmembrane region" description="Helical" evidence="1">
    <location>
        <begin position="47"/>
        <end position="72"/>
    </location>
</feature>
<evidence type="ECO:0000313" key="2">
    <source>
        <dbReference type="EMBL" id="KAF1801940.1"/>
    </source>
</evidence>
<feature type="transmembrane region" description="Helical" evidence="1">
    <location>
        <begin position="16"/>
        <end position="35"/>
    </location>
</feature>
<name>A0A8H4BGT2_MUCCL</name>
<protein>
    <submittedName>
        <fullName evidence="2">Uncharacterized protein</fullName>
    </submittedName>
</protein>
<feature type="transmembrane region" description="Helical" evidence="1">
    <location>
        <begin position="78"/>
        <end position="93"/>
    </location>
</feature>
<comment type="caution">
    <text evidence="2">The sequence shown here is derived from an EMBL/GenBank/DDBJ whole genome shotgun (WGS) entry which is preliminary data.</text>
</comment>
<dbReference type="Proteomes" id="UP000469890">
    <property type="component" value="Unassembled WGS sequence"/>
</dbReference>
<evidence type="ECO:0000256" key="1">
    <source>
        <dbReference type="SAM" id="Phobius"/>
    </source>
</evidence>
<reference evidence="2 3" key="1">
    <citation type="submission" date="2019-09" db="EMBL/GenBank/DDBJ databases">
        <authorList>
            <consortium name="DOE Joint Genome Institute"/>
            <person name="Mondo S.J."/>
            <person name="Navarro-Mendoza M.I."/>
            <person name="Perez-Arques C."/>
            <person name="Panchal S."/>
            <person name="Nicolas F.E."/>
            <person name="Ganguly P."/>
            <person name="Pangilinan J."/>
            <person name="Grigoriev I."/>
            <person name="Heitman J."/>
            <person name="Sanya K."/>
            <person name="Garre V."/>
        </authorList>
    </citation>
    <scope>NUCLEOTIDE SEQUENCE [LARGE SCALE GENOMIC DNA]</scope>
    <source>
        <strain evidence="2 3">MU402</strain>
    </source>
</reference>